<feature type="signal peptide" evidence="1">
    <location>
        <begin position="1"/>
        <end position="19"/>
    </location>
</feature>
<evidence type="ECO:0000313" key="2">
    <source>
        <dbReference type="EMBL" id="ART81086.1"/>
    </source>
</evidence>
<name>A0A1Y0D1K3_9GAMM</name>
<keyword evidence="1" id="KW-0732">Signal</keyword>
<evidence type="ECO:0008006" key="4">
    <source>
        <dbReference type="Google" id="ProtNLM"/>
    </source>
</evidence>
<proteinExistence type="predicted"/>
<dbReference type="EMBL" id="CP021376">
    <property type="protein sequence ID" value="ART81086.1"/>
    <property type="molecule type" value="Genomic_DNA"/>
</dbReference>
<dbReference type="KEGG" id="ocm:CBP12_03270"/>
<keyword evidence="3" id="KW-1185">Reference proteome</keyword>
<sequence>MWKTIVVLTCLWLMACSPADPPKAHFTTYLTRVAKVLEAPAPVLQPPPALPALPAQRKLTIPVPRIRSGLIETLKLNHCDILGLVALHNSPLGKSQTSAWQFAYHFQFQQQLQQCLVQLTALPNTEQEEELPLLISWLNDLAQKKAPQLSLYYWNMMVAEPDIRDALSPASKSLAFSAQPGFQETLRAFQLFKRLHQSLAQASSAPFIIRDEETASLEQELSQALKGLYKNDYLGQLFYSLHASAHYLEQSIEFLSALDTLHCQGAQAIKGERLNNAMQHYYIKDIQAYLAQLDRQFVALAPLIATSLSPLEPQSAHKAQRMAAYRTTLASGLDSLIYVRYRDLTLEHAKVWQHFLKRCQLSPTRR</sequence>
<evidence type="ECO:0000313" key="3">
    <source>
        <dbReference type="Proteomes" id="UP000243793"/>
    </source>
</evidence>
<protein>
    <recommendedName>
        <fullName evidence="4">DUF3080 domain-containing protein</fullName>
    </recommendedName>
</protein>
<organism evidence="2 3">
    <name type="scientific">Oceanisphaera avium</name>
    <dbReference type="NCBI Taxonomy" id="1903694"/>
    <lineage>
        <taxon>Bacteria</taxon>
        <taxon>Pseudomonadati</taxon>
        <taxon>Pseudomonadota</taxon>
        <taxon>Gammaproteobacteria</taxon>
        <taxon>Aeromonadales</taxon>
        <taxon>Aeromonadaceae</taxon>
        <taxon>Oceanisphaera</taxon>
    </lineage>
</organism>
<dbReference type="Pfam" id="PF11279">
    <property type="entry name" value="DUF3080"/>
    <property type="match status" value="1"/>
</dbReference>
<feature type="chain" id="PRO_5013050212" description="DUF3080 domain-containing protein" evidence="1">
    <location>
        <begin position="20"/>
        <end position="366"/>
    </location>
</feature>
<dbReference type="OrthoDB" id="5760979at2"/>
<dbReference type="PROSITE" id="PS51257">
    <property type="entry name" value="PROKAR_LIPOPROTEIN"/>
    <property type="match status" value="1"/>
</dbReference>
<dbReference type="InterPro" id="IPR021431">
    <property type="entry name" value="DUF3080"/>
</dbReference>
<gene>
    <name evidence="2" type="ORF">CBP12_03270</name>
</gene>
<dbReference type="Proteomes" id="UP000243793">
    <property type="component" value="Chromosome"/>
</dbReference>
<reference evidence="3" key="1">
    <citation type="submission" date="2017-05" db="EMBL/GenBank/DDBJ databases">
        <authorList>
            <person name="Sung H."/>
        </authorList>
    </citation>
    <scope>NUCLEOTIDE SEQUENCE [LARGE SCALE GENOMIC DNA]</scope>
    <source>
        <strain evidence="3">AMac2203</strain>
    </source>
</reference>
<evidence type="ECO:0000256" key="1">
    <source>
        <dbReference type="SAM" id="SignalP"/>
    </source>
</evidence>
<dbReference type="AlphaFoldDB" id="A0A1Y0D1K3"/>
<accession>A0A1Y0D1K3</accession>